<dbReference type="PROSITE" id="PS50404">
    <property type="entry name" value="GST_NTER"/>
    <property type="match status" value="1"/>
</dbReference>
<dbReference type="Gene3D" id="3.40.30.110">
    <property type="match status" value="2"/>
</dbReference>
<dbReference type="InterPro" id="IPR036282">
    <property type="entry name" value="Glutathione-S-Trfase_C_sf"/>
</dbReference>
<organism evidence="2 3">
    <name type="scientific">Henriciella marina</name>
    <dbReference type="NCBI Taxonomy" id="453851"/>
    <lineage>
        <taxon>Bacteria</taxon>
        <taxon>Pseudomonadati</taxon>
        <taxon>Pseudomonadota</taxon>
        <taxon>Alphaproteobacteria</taxon>
        <taxon>Hyphomonadales</taxon>
        <taxon>Hyphomonadaceae</taxon>
        <taxon>Henriciella</taxon>
    </lineage>
</organism>
<evidence type="ECO:0000313" key="2">
    <source>
        <dbReference type="EMBL" id="MCZ4297303.1"/>
    </source>
</evidence>
<protein>
    <submittedName>
        <fullName evidence="2">Glutathione S-transferase</fullName>
    </submittedName>
</protein>
<feature type="domain" description="GST N-terminal" evidence="1">
    <location>
        <begin position="5"/>
        <end position="84"/>
    </location>
</feature>
<sequence length="316" mass="35467">MASAQTIILHHYQTSPFSEKVRLALRMKNLAWASVEIPNMMPKPLLMPLTGGYRKTPVMQIGADIFLDSAMIIRALEERFEIPQLDLPGHEGLSSVVGSWADGKWFQTSVAIIFGSIGDQVPEAFKKDREQLSGRPFDTDAMKAVVPMMKDQWRAQMAWLEQRLAGGQGAGAGNWLVSTKPGLVDVHAFMNPWFIESALPDFLTECFKSFPRTADWYQRMKEIEGQKPEDITGEEALEIALNAAPRLKAAKTEGELQSFEPGERVAVAADDYGRDWVEGEIVIASADRIIIHRHDEQAETLNLHFPRTGFMVRRLD</sequence>
<dbReference type="Pfam" id="PF25907">
    <property type="entry name" value="DUF7962"/>
    <property type="match status" value="1"/>
</dbReference>
<accession>A0ABT4LUU8</accession>
<evidence type="ECO:0000259" key="1">
    <source>
        <dbReference type="PROSITE" id="PS50404"/>
    </source>
</evidence>
<dbReference type="SUPFAM" id="SSF52833">
    <property type="entry name" value="Thioredoxin-like"/>
    <property type="match status" value="1"/>
</dbReference>
<reference evidence="2" key="1">
    <citation type="submission" date="2022-12" db="EMBL/GenBank/DDBJ databases">
        <title>Bacterial isolates from different developmental stages of Nematostella vectensis.</title>
        <authorList>
            <person name="Fraune S."/>
        </authorList>
    </citation>
    <scope>NUCLEOTIDE SEQUENCE</scope>
    <source>
        <strain evidence="2">G21632-S1</strain>
    </source>
</reference>
<gene>
    <name evidence="2" type="ORF">O4G74_04440</name>
</gene>
<dbReference type="EMBL" id="JAPWGW010000001">
    <property type="protein sequence ID" value="MCZ4297303.1"/>
    <property type="molecule type" value="Genomic_DNA"/>
</dbReference>
<dbReference type="InterPro" id="IPR058268">
    <property type="entry name" value="DUF7962"/>
</dbReference>
<name>A0ABT4LUU8_9PROT</name>
<dbReference type="CDD" id="cd00570">
    <property type="entry name" value="GST_N_family"/>
    <property type="match status" value="1"/>
</dbReference>
<keyword evidence="3" id="KW-1185">Reference proteome</keyword>
<dbReference type="RefSeq" id="WP_269401450.1">
    <property type="nucleotide sequence ID" value="NZ_JAPWGW010000001.1"/>
</dbReference>
<dbReference type="InterPro" id="IPR004045">
    <property type="entry name" value="Glutathione_S-Trfase_N"/>
</dbReference>
<proteinExistence type="predicted"/>
<comment type="caution">
    <text evidence="2">The sequence shown here is derived from an EMBL/GenBank/DDBJ whole genome shotgun (WGS) entry which is preliminary data.</text>
</comment>
<dbReference type="SUPFAM" id="SSF47616">
    <property type="entry name" value="GST C-terminal domain-like"/>
    <property type="match status" value="1"/>
</dbReference>
<evidence type="ECO:0000313" key="3">
    <source>
        <dbReference type="Proteomes" id="UP001083770"/>
    </source>
</evidence>
<dbReference type="Proteomes" id="UP001083770">
    <property type="component" value="Unassembled WGS sequence"/>
</dbReference>
<dbReference type="InterPro" id="IPR036249">
    <property type="entry name" value="Thioredoxin-like_sf"/>
</dbReference>
<dbReference type="Pfam" id="PF13417">
    <property type="entry name" value="GST_N_3"/>
    <property type="match status" value="1"/>
</dbReference>
<dbReference type="CDD" id="cd00299">
    <property type="entry name" value="GST_C_family"/>
    <property type="match status" value="1"/>
</dbReference>